<dbReference type="InterPro" id="IPR029033">
    <property type="entry name" value="His_PPase_superfam"/>
</dbReference>
<dbReference type="Proteomes" id="UP000239663">
    <property type="component" value="Unassembled WGS sequence"/>
</dbReference>
<protein>
    <submittedName>
        <fullName evidence="3">Histidine phosphatase family protein</fullName>
    </submittedName>
</protein>
<dbReference type="InterPro" id="IPR050275">
    <property type="entry name" value="PGM_Phosphatase"/>
</dbReference>
<dbReference type="GO" id="GO:0016791">
    <property type="term" value="F:phosphatase activity"/>
    <property type="evidence" value="ECO:0007669"/>
    <property type="project" value="TreeGrafter"/>
</dbReference>
<feature type="binding site" evidence="2">
    <location>
        <position position="71"/>
    </location>
    <ligand>
        <name>substrate</name>
    </ligand>
</feature>
<feature type="active site" description="Proton donor/acceptor" evidence="1">
    <location>
        <position position="95"/>
    </location>
</feature>
<dbReference type="Pfam" id="PF00300">
    <property type="entry name" value="His_Phos_1"/>
    <property type="match status" value="1"/>
</dbReference>
<gene>
    <name evidence="3" type="ORF">CYL18_17665</name>
</gene>
<reference evidence="3 4" key="1">
    <citation type="submission" date="2017-12" db="EMBL/GenBank/DDBJ databases">
        <title>Taxonomic description and draft genome of Pradoshia cofamensis Gen. nov., sp. nov., a thermotolerant bacillale isolated from anterior gut of earthworm Eisenia fetida.</title>
        <authorList>
            <person name="Saha T."/>
            <person name="Chakraborty R."/>
        </authorList>
    </citation>
    <scope>NUCLEOTIDE SEQUENCE [LARGE SCALE GENOMIC DNA]</scope>
    <source>
        <strain evidence="3 4">EAG3</strain>
    </source>
</reference>
<proteinExistence type="predicted"/>
<dbReference type="AlphaFoldDB" id="A0A2S7MVP7"/>
<feature type="active site" description="Tele-phosphohistidine intermediate" evidence="1">
    <location>
        <position position="22"/>
    </location>
</feature>
<dbReference type="InterPro" id="IPR013078">
    <property type="entry name" value="His_Pase_superF_clade-1"/>
</dbReference>
<name>A0A2S7MVP7_9BACI</name>
<evidence type="ECO:0000256" key="1">
    <source>
        <dbReference type="PIRSR" id="PIRSR613078-1"/>
    </source>
</evidence>
<dbReference type="PANTHER" id="PTHR48100:SF1">
    <property type="entry name" value="HISTIDINE PHOSPHATASE FAMILY PROTEIN-RELATED"/>
    <property type="match status" value="1"/>
</dbReference>
<dbReference type="EMBL" id="PKOZ01000020">
    <property type="protein sequence ID" value="PQD93825.1"/>
    <property type="molecule type" value="Genomic_DNA"/>
</dbReference>
<comment type="caution">
    <text evidence="3">The sequence shown here is derived from an EMBL/GenBank/DDBJ whole genome shotgun (WGS) entry which is preliminary data.</text>
</comment>
<dbReference type="SMART" id="SM00855">
    <property type="entry name" value="PGAM"/>
    <property type="match status" value="1"/>
</dbReference>
<dbReference type="Gene3D" id="3.40.50.1240">
    <property type="entry name" value="Phosphoglycerate mutase-like"/>
    <property type="match status" value="1"/>
</dbReference>
<feature type="binding site" evidence="2">
    <location>
        <begin position="21"/>
        <end position="28"/>
    </location>
    <ligand>
        <name>substrate</name>
    </ligand>
</feature>
<accession>A0A2S7MVP7</accession>
<evidence type="ECO:0000256" key="2">
    <source>
        <dbReference type="PIRSR" id="PIRSR613078-2"/>
    </source>
</evidence>
<organism evidence="3 4">
    <name type="scientific">Pradoshia eiseniae</name>
    <dbReference type="NCBI Taxonomy" id="2064768"/>
    <lineage>
        <taxon>Bacteria</taxon>
        <taxon>Bacillati</taxon>
        <taxon>Bacillota</taxon>
        <taxon>Bacilli</taxon>
        <taxon>Bacillales</taxon>
        <taxon>Bacillaceae</taxon>
        <taxon>Pradoshia</taxon>
    </lineage>
</organism>
<dbReference type="CDD" id="cd07067">
    <property type="entry name" value="HP_PGM_like"/>
    <property type="match status" value="1"/>
</dbReference>
<evidence type="ECO:0000313" key="3">
    <source>
        <dbReference type="EMBL" id="PQD93825.1"/>
    </source>
</evidence>
<dbReference type="PIRSF" id="PIRSF000709">
    <property type="entry name" value="6PFK_2-Ptase"/>
    <property type="match status" value="1"/>
</dbReference>
<keyword evidence="4" id="KW-1185">Reference proteome</keyword>
<dbReference type="PANTHER" id="PTHR48100">
    <property type="entry name" value="BROAD-SPECIFICITY PHOSPHATASE YOR283W-RELATED"/>
    <property type="match status" value="1"/>
</dbReference>
<evidence type="ECO:0000313" key="4">
    <source>
        <dbReference type="Proteomes" id="UP000239663"/>
    </source>
</evidence>
<dbReference type="GO" id="GO:0005737">
    <property type="term" value="C:cytoplasm"/>
    <property type="evidence" value="ECO:0007669"/>
    <property type="project" value="TreeGrafter"/>
</dbReference>
<sequence>MINIIYRKKEIWILLTIYLTRHGLTEWNVNRRMQGWGNGELTEKGISDAKALGKRLKEVPIDKVYSSSSKRAFETAKYIIGDRELSLIQMDDLREINFGDWDGRIREEIEAEYPDEFKVFWETPHLFNRNSGETFEHVRKRAIRSLQHIIEENKEGTVLIVTHSIFLRVLMTYIKDIPLSDVFKSTPPGNTSLFKIEMTDGELKLIFENDMQHVE</sequence>
<dbReference type="SUPFAM" id="SSF53254">
    <property type="entry name" value="Phosphoglycerate mutase-like"/>
    <property type="match status" value="1"/>
</dbReference>